<evidence type="ECO:0000313" key="2">
    <source>
        <dbReference type="EMBL" id="MBF8149307.1"/>
    </source>
</evidence>
<feature type="transmembrane region" description="Helical" evidence="1">
    <location>
        <begin position="12"/>
        <end position="32"/>
    </location>
</feature>
<dbReference type="EMBL" id="JADOET010000003">
    <property type="protein sequence ID" value="MBF8149307.1"/>
    <property type="molecule type" value="Genomic_DNA"/>
</dbReference>
<reference evidence="2 3" key="1">
    <citation type="submission" date="2020-11" db="EMBL/GenBank/DDBJ databases">
        <title>Winogradskyella marina sp. nov., isolated from marine sediment.</title>
        <authorList>
            <person name="Bo J."/>
            <person name="Wang S."/>
            <person name="Song X."/>
            <person name="Du Z."/>
        </authorList>
    </citation>
    <scope>NUCLEOTIDE SEQUENCE [LARGE SCALE GENOMIC DNA]</scope>
    <source>
        <strain evidence="2 3">F6397</strain>
    </source>
</reference>
<feature type="transmembrane region" description="Helical" evidence="1">
    <location>
        <begin position="38"/>
        <end position="57"/>
    </location>
</feature>
<gene>
    <name evidence="2" type="ORF">ITJ86_05330</name>
</gene>
<comment type="caution">
    <text evidence="2">The sequence shown here is derived from an EMBL/GenBank/DDBJ whole genome shotgun (WGS) entry which is preliminary data.</text>
</comment>
<keyword evidence="3" id="KW-1185">Reference proteome</keyword>
<organism evidence="2 3">
    <name type="scientific">Winogradskyella marina</name>
    <dbReference type="NCBI Taxonomy" id="2785530"/>
    <lineage>
        <taxon>Bacteria</taxon>
        <taxon>Pseudomonadati</taxon>
        <taxon>Bacteroidota</taxon>
        <taxon>Flavobacteriia</taxon>
        <taxon>Flavobacteriales</taxon>
        <taxon>Flavobacteriaceae</taxon>
        <taxon>Winogradskyella</taxon>
    </lineage>
</organism>
<evidence type="ECO:0000313" key="3">
    <source>
        <dbReference type="Proteomes" id="UP000611215"/>
    </source>
</evidence>
<keyword evidence="1" id="KW-0472">Membrane</keyword>
<dbReference type="RefSeq" id="WP_195870586.1">
    <property type="nucleotide sequence ID" value="NZ_JADOET010000003.1"/>
</dbReference>
<proteinExistence type="predicted"/>
<dbReference type="Proteomes" id="UP000611215">
    <property type="component" value="Unassembled WGS sequence"/>
</dbReference>
<protein>
    <submittedName>
        <fullName evidence="2">Uncharacterized protein</fullName>
    </submittedName>
</protein>
<accession>A0ABS0EIA9</accession>
<keyword evidence="1" id="KW-1133">Transmembrane helix</keyword>
<sequence>MKSLTKRKTIALLCSGIFIISIAQLVAHFSLINDFVKGAALGVGIGVLVIALISGNFKTQTKSSN</sequence>
<keyword evidence="1" id="KW-0812">Transmembrane</keyword>
<name>A0ABS0EIA9_9FLAO</name>
<evidence type="ECO:0000256" key="1">
    <source>
        <dbReference type="SAM" id="Phobius"/>
    </source>
</evidence>